<accession>A0A1B2I7N2</accession>
<feature type="compositionally biased region" description="Basic and acidic residues" evidence="2">
    <location>
        <begin position="95"/>
        <end position="108"/>
    </location>
</feature>
<feature type="compositionally biased region" description="Polar residues" evidence="2">
    <location>
        <begin position="30"/>
        <end position="42"/>
    </location>
</feature>
<evidence type="ECO:0000256" key="3">
    <source>
        <dbReference type="SAM" id="SignalP"/>
    </source>
</evidence>
<dbReference type="PROSITE" id="PS50206">
    <property type="entry name" value="RHODANESE_3"/>
    <property type="match status" value="2"/>
</dbReference>
<dbReference type="OrthoDB" id="9770030at2"/>
<dbReference type="PANTHER" id="PTHR43855:SF1">
    <property type="entry name" value="THIOSULFATE SULFURTRANSFERASE"/>
    <property type="match status" value="1"/>
</dbReference>
<dbReference type="KEGG" id="cpor:BED41_13290"/>
<evidence type="ECO:0000313" key="5">
    <source>
        <dbReference type="EMBL" id="ANZ45979.1"/>
    </source>
</evidence>
<keyword evidence="1" id="KW-0677">Repeat</keyword>
<dbReference type="SMART" id="SM00450">
    <property type="entry name" value="RHOD"/>
    <property type="match status" value="2"/>
</dbReference>
<dbReference type="CDD" id="cd01448">
    <property type="entry name" value="TST_Repeat_1"/>
    <property type="match status" value="1"/>
</dbReference>
<dbReference type="STRING" id="1197717.BED41_13290"/>
<name>A0A1B2I7N2_9BACT</name>
<proteinExistence type="predicted"/>
<dbReference type="Proteomes" id="UP000093044">
    <property type="component" value="Chromosome"/>
</dbReference>
<dbReference type="SUPFAM" id="SSF52821">
    <property type="entry name" value="Rhodanese/Cell cycle control phosphatase"/>
    <property type="match status" value="2"/>
</dbReference>
<dbReference type="Gene3D" id="3.40.250.10">
    <property type="entry name" value="Rhodanese-like domain"/>
    <property type="match status" value="2"/>
</dbReference>
<evidence type="ECO:0000259" key="4">
    <source>
        <dbReference type="PROSITE" id="PS50206"/>
    </source>
</evidence>
<organism evidence="5 6">
    <name type="scientific">Cloacibacillus porcorum</name>
    <dbReference type="NCBI Taxonomy" id="1197717"/>
    <lineage>
        <taxon>Bacteria</taxon>
        <taxon>Thermotogati</taxon>
        <taxon>Synergistota</taxon>
        <taxon>Synergistia</taxon>
        <taxon>Synergistales</taxon>
        <taxon>Synergistaceae</taxon>
        <taxon>Cloacibacillus</taxon>
    </lineage>
</organism>
<reference evidence="5" key="1">
    <citation type="submission" date="2016-08" db="EMBL/GenBank/DDBJ databases">
        <title>Complete genome of Cloacibacillus porcorum.</title>
        <authorList>
            <person name="Looft T."/>
            <person name="Bayles D.O."/>
            <person name="Alt D.P."/>
        </authorList>
    </citation>
    <scope>NUCLEOTIDE SEQUENCE [LARGE SCALE GENOMIC DNA]</scope>
    <source>
        <strain evidence="5">CL-84</strain>
    </source>
</reference>
<dbReference type="RefSeq" id="WP_066747278.1">
    <property type="nucleotide sequence ID" value="NZ_CP016757.1"/>
</dbReference>
<dbReference type="Pfam" id="PF00581">
    <property type="entry name" value="Rhodanese"/>
    <property type="match status" value="2"/>
</dbReference>
<evidence type="ECO:0000256" key="1">
    <source>
        <dbReference type="ARBA" id="ARBA00022737"/>
    </source>
</evidence>
<dbReference type="InterPro" id="IPR001763">
    <property type="entry name" value="Rhodanese-like_dom"/>
</dbReference>
<keyword evidence="6" id="KW-1185">Reference proteome</keyword>
<feature type="chain" id="PRO_5008538959" description="Rhodanese domain-containing protein" evidence="3">
    <location>
        <begin position="23"/>
        <end position="471"/>
    </location>
</feature>
<gene>
    <name evidence="5" type="ORF">BED41_13290</name>
</gene>
<protein>
    <recommendedName>
        <fullName evidence="4">Rhodanese domain-containing protein</fullName>
    </recommendedName>
</protein>
<evidence type="ECO:0000256" key="2">
    <source>
        <dbReference type="SAM" id="MobiDB-lite"/>
    </source>
</evidence>
<dbReference type="PANTHER" id="PTHR43855">
    <property type="entry name" value="THIOSULFATE SULFURTRANSFERASE"/>
    <property type="match status" value="1"/>
</dbReference>
<feature type="compositionally biased region" description="Basic and acidic residues" evidence="2">
    <location>
        <begin position="47"/>
        <end position="73"/>
    </location>
</feature>
<dbReference type="AlphaFoldDB" id="A0A1B2I7N2"/>
<sequence>MKKFLTMMLVTALVAGATSAVAATEETKNNDSAADSILSQVQANKAANKEKAGEQKEAAAPKKAEEKKPEAEKAPAPAQKETPKKNEAASTMDQIVKEAAEKAAKEQEASPNNRGTVAVPPAETKKDEPAASAPAKTEPAKTEPAAAVKPAEPAKTAPEQPKAAEPAAPVTPAVTDTAEIPAGRPLKPAAMQAGAPETRESLIVSAEWLKTNRGKVILIDSRPESLYSGGHIPGAVNAPWTYFANMNAKQGTEKWGVIWPAATMAKRIGALGVDGKKMVIAYCDAGGWGQSGWTLWILRQAGIKNAKILEGGIGAWKAAGGQVTKTKNTNKAVAFTIKQYVPNYTATTEWINNNIGKPGLVILDVRTEPEFLGKIRPFQEKRAGHLPGAINIPRESFLTADSHFKPAEEVQALLAQHGITPESEIVVYDTAGVRSAFVTMLLRYSGFVKSQSYDEGFQAWAGNPELPLVKP</sequence>
<feature type="region of interest" description="Disordered" evidence="2">
    <location>
        <begin position="26"/>
        <end position="172"/>
    </location>
</feature>
<feature type="domain" description="Rhodanese" evidence="4">
    <location>
        <begin position="356"/>
        <end position="469"/>
    </location>
</feature>
<dbReference type="EMBL" id="CP016757">
    <property type="protein sequence ID" value="ANZ45979.1"/>
    <property type="molecule type" value="Genomic_DNA"/>
</dbReference>
<dbReference type="GeneID" id="83058821"/>
<dbReference type="InterPro" id="IPR051126">
    <property type="entry name" value="Thiosulfate_sulfurtransferase"/>
</dbReference>
<feature type="compositionally biased region" description="Low complexity" evidence="2">
    <location>
        <begin position="133"/>
        <end position="172"/>
    </location>
</feature>
<dbReference type="CDD" id="cd01449">
    <property type="entry name" value="TST_Repeat_2"/>
    <property type="match status" value="1"/>
</dbReference>
<dbReference type="InterPro" id="IPR036873">
    <property type="entry name" value="Rhodanese-like_dom_sf"/>
</dbReference>
<evidence type="ECO:0000313" key="6">
    <source>
        <dbReference type="Proteomes" id="UP000093044"/>
    </source>
</evidence>
<keyword evidence="3" id="KW-0732">Signal</keyword>
<feature type="signal peptide" evidence="3">
    <location>
        <begin position="1"/>
        <end position="22"/>
    </location>
</feature>
<feature type="domain" description="Rhodanese" evidence="4">
    <location>
        <begin position="212"/>
        <end position="325"/>
    </location>
</feature>